<dbReference type="Pfam" id="PF00528">
    <property type="entry name" value="BPD_transp_1"/>
    <property type="match status" value="1"/>
</dbReference>
<dbReference type="CDD" id="cd06261">
    <property type="entry name" value="TM_PBP2"/>
    <property type="match status" value="1"/>
</dbReference>
<evidence type="ECO:0000256" key="4">
    <source>
        <dbReference type="ARBA" id="ARBA00022692"/>
    </source>
</evidence>
<comment type="similarity">
    <text evidence="7">Belongs to the binding-protein-dependent transport system permease family.</text>
</comment>
<feature type="transmembrane region" description="Helical" evidence="7">
    <location>
        <begin position="241"/>
        <end position="265"/>
    </location>
</feature>
<keyword evidence="5 7" id="KW-1133">Transmembrane helix</keyword>
<feature type="transmembrane region" description="Helical" evidence="7">
    <location>
        <begin position="191"/>
        <end position="221"/>
    </location>
</feature>
<dbReference type="Proteomes" id="UP000617979">
    <property type="component" value="Unassembled WGS sequence"/>
</dbReference>
<keyword evidence="4 7" id="KW-0812">Transmembrane</keyword>
<feature type="domain" description="ABC transmembrane type-1" evidence="8">
    <location>
        <begin position="81"/>
        <end position="264"/>
    </location>
</feature>
<keyword evidence="6 7" id="KW-0472">Membrane</keyword>
<evidence type="ECO:0000256" key="3">
    <source>
        <dbReference type="ARBA" id="ARBA00022475"/>
    </source>
</evidence>
<dbReference type="PANTHER" id="PTHR30151:SF19">
    <property type="entry name" value="ABC TRANSPORTER PERMEASE"/>
    <property type="match status" value="1"/>
</dbReference>
<evidence type="ECO:0000259" key="8">
    <source>
        <dbReference type="PROSITE" id="PS50928"/>
    </source>
</evidence>
<accession>A0ABQ1GCK2</accession>
<evidence type="ECO:0000256" key="7">
    <source>
        <dbReference type="RuleBase" id="RU363032"/>
    </source>
</evidence>
<dbReference type="InterPro" id="IPR035906">
    <property type="entry name" value="MetI-like_sf"/>
</dbReference>
<sequence>MVKKWMDARLSRGAKSEIHARYLRRLRLQDGWVGITRWIILIMFLGGWEISSRSGWIDPFLFSSPSRIWNLFFEMLSDGNLIDDIGVTILETVIGFILGTAAGTALATLIWASPFLSRVLDPYLVVLNSMPKVALGPLFIVTFGAGFGSILMMGVAITVVITTLVIHNSFRSVSTDYLKLARSFGATRRQLYTRIIFPACIPDMIAALKVNVGLAWVGVIVGEFLVSKNGLGYLIMYGFQVFNLTLVIMSLVVVAICATVMYEAVSRLEKYLLRHRNLE</sequence>
<dbReference type="Gene3D" id="1.10.3720.10">
    <property type="entry name" value="MetI-like"/>
    <property type="match status" value="1"/>
</dbReference>
<evidence type="ECO:0000313" key="10">
    <source>
        <dbReference type="Proteomes" id="UP000617979"/>
    </source>
</evidence>
<name>A0ABQ1GCK2_9BACL</name>
<dbReference type="PANTHER" id="PTHR30151">
    <property type="entry name" value="ALKANE SULFONATE ABC TRANSPORTER-RELATED, MEMBRANE SUBUNIT"/>
    <property type="match status" value="1"/>
</dbReference>
<dbReference type="PROSITE" id="PS50928">
    <property type="entry name" value="ABC_TM1"/>
    <property type="match status" value="1"/>
</dbReference>
<organism evidence="9 10">
    <name type="scientific">Kroppenstedtia guangzhouensis</name>
    <dbReference type="NCBI Taxonomy" id="1274356"/>
    <lineage>
        <taxon>Bacteria</taxon>
        <taxon>Bacillati</taxon>
        <taxon>Bacillota</taxon>
        <taxon>Bacilli</taxon>
        <taxon>Bacillales</taxon>
        <taxon>Thermoactinomycetaceae</taxon>
        <taxon>Kroppenstedtia</taxon>
    </lineage>
</organism>
<feature type="transmembrane region" description="Helical" evidence="7">
    <location>
        <begin position="85"/>
        <end position="111"/>
    </location>
</feature>
<keyword evidence="10" id="KW-1185">Reference proteome</keyword>
<evidence type="ECO:0000256" key="2">
    <source>
        <dbReference type="ARBA" id="ARBA00022448"/>
    </source>
</evidence>
<comment type="subcellular location">
    <subcellularLocation>
        <location evidence="1 7">Cell membrane</location>
        <topology evidence="1 7">Multi-pass membrane protein</topology>
    </subcellularLocation>
</comment>
<dbReference type="EMBL" id="BMEX01000003">
    <property type="protein sequence ID" value="GGA41086.1"/>
    <property type="molecule type" value="Genomic_DNA"/>
</dbReference>
<comment type="caution">
    <text evidence="9">The sequence shown here is derived from an EMBL/GenBank/DDBJ whole genome shotgun (WGS) entry which is preliminary data.</text>
</comment>
<proteinExistence type="inferred from homology"/>
<evidence type="ECO:0000256" key="1">
    <source>
        <dbReference type="ARBA" id="ARBA00004651"/>
    </source>
</evidence>
<gene>
    <name evidence="9" type="primary">ytlD</name>
    <name evidence="9" type="ORF">GCM10007416_12590</name>
</gene>
<protein>
    <submittedName>
        <fullName evidence="9">ABC transporter permease protein YtlD</fullName>
    </submittedName>
</protein>
<evidence type="ECO:0000256" key="5">
    <source>
        <dbReference type="ARBA" id="ARBA00022989"/>
    </source>
</evidence>
<dbReference type="InterPro" id="IPR000515">
    <property type="entry name" value="MetI-like"/>
</dbReference>
<feature type="transmembrane region" description="Helical" evidence="7">
    <location>
        <begin position="150"/>
        <end position="170"/>
    </location>
</feature>
<dbReference type="SUPFAM" id="SSF161098">
    <property type="entry name" value="MetI-like"/>
    <property type="match status" value="1"/>
</dbReference>
<reference evidence="10" key="1">
    <citation type="journal article" date="2019" name="Int. J. Syst. Evol. Microbiol.">
        <title>The Global Catalogue of Microorganisms (GCM) 10K type strain sequencing project: providing services to taxonomists for standard genome sequencing and annotation.</title>
        <authorList>
            <consortium name="The Broad Institute Genomics Platform"/>
            <consortium name="The Broad Institute Genome Sequencing Center for Infectious Disease"/>
            <person name="Wu L."/>
            <person name="Ma J."/>
        </authorList>
    </citation>
    <scope>NUCLEOTIDE SEQUENCE [LARGE SCALE GENOMIC DNA]</scope>
    <source>
        <strain evidence="10">CGMCC 1.12404</strain>
    </source>
</reference>
<evidence type="ECO:0000256" key="6">
    <source>
        <dbReference type="ARBA" id="ARBA00023136"/>
    </source>
</evidence>
<keyword evidence="2 7" id="KW-0813">Transport</keyword>
<keyword evidence="3" id="KW-1003">Cell membrane</keyword>
<evidence type="ECO:0000313" key="9">
    <source>
        <dbReference type="EMBL" id="GGA41086.1"/>
    </source>
</evidence>